<dbReference type="InterPro" id="IPR002466">
    <property type="entry name" value="A_deamin"/>
</dbReference>
<dbReference type="PANTHER" id="PTHR46516:SF1">
    <property type="entry name" value="TRNA-SPECIFIC ADENOSINE DEAMINASE 1"/>
    <property type="match status" value="1"/>
</dbReference>
<dbReference type="EMBL" id="CAUJNA010003430">
    <property type="protein sequence ID" value="CAJ1401781.1"/>
    <property type="molecule type" value="Genomic_DNA"/>
</dbReference>
<proteinExistence type="inferred from homology"/>
<dbReference type="Pfam" id="PF02137">
    <property type="entry name" value="A_deamin"/>
    <property type="match status" value="2"/>
</dbReference>
<evidence type="ECO:0000256" key="3">
    <source>
        <dbReference type="ARBA" id="ARBA00022801"/>
    </source>
</evidence>
<protein>
    <recommendedName>
        <fullName evidence="9">tRNA-specific adenosine deaminase 1</fullName>
        <ecNumber evidence="8">3.5.4.34</ecNumber>
    </recommendedName>
    <alternativeName>
        <fullName evidence="10">tRNA-specific adenosine-37 deaminase</fullName>
    </alternativeName>
</protein>
<evidence type="ECO:0000256" key="2">
    <source>
        <dbReference type="ARBA" id="ARBA00022723"/>
    </source>
</evidence>
<evidence type="ECO:0000256" key="11">
    <source>
        <dbReference type="ARBA" id="ARBA00047635"/>
    </source>
</evidence>
<dbReference type="GO" id="GO:0008033">
    <property type="term" value="P:tRNA processing"/>
    <property type="evidence" value="ECO:0007669"/>
    <property type="project" value="UniProtKB-KW"/>
</dbReference>
<feature type="region of interest" description="Disordered" evidence="12">
    <location>
        <begin position="196"/>
        <end position="227"/>
    </location>
</feature>
<comment type="catalytic activity">
    <reaction evidence="11">
        <text>adenosine(37) in tRNA(Ala) + H2O + H(+) = inosine(37) in tRNA(Ala) + NH4(+)</text>
        <dbReference type="Rhea" id="RHEA:50968"/>
        <dbReference type="Rhea" id="RHEA-COMP:12855"/>
        <dbReference type="Rhea" id="RHEA-COMP:12856"/>
        <dbReference type="ChEBI" id="CHEBI:15377"/>
        <dbReference type="ChEBI" id="CHEBI:15378"/>
        <dbReference type="ChEBI" id="CHEBI:28938"/>
        <dbReference type="ChEBI" id="CHEBI:74411"/>
        <dbReference type="ChEBI" id="CHEBI:82852"/>
        <dbReference type="EC" id="3.5.4.34"/>
    </reaction>
</comment>
<dbReference type="GO" id="GO:0043829">
    <property type="term" value="F:tRNA-specific adenosine-37 deaminase activity"/>
    <property type="evidence" value="ECO:0007669"/>
    <property type="project" value="UniProtKB-EC"/>
</dbReference>
<evidence type="ECO:0000313" key="14">
    <source>
        <dbReference type="EMBL" id="CAJ1401781.1"/>
    </source>
</evidence>
<accession>A0AA36NFX7</accession>
<keyword evidence="1" id="KW-0819">tRNA processing</keyword>
<evidence type="ECO:0000259" key="13">
    <source>
        <dbReference type="PROSITE" id="PS50141"/>
    </source>
</evidence>
<feature type="domain" description="A to I editase" evidence="13">
    <location>
        <begin position="53"/>
        <end position="413"/>
    </location>
</feature>
<dbReference type="SMART" id="SM00552">
    <property type="entry name" value="ADEAMc"/>
    <property type="match status" value="1"/>
</dbReference>
<evidence type="ECO:0000256" key="4">
    <source>
        <dbReference type="ARBA" id="ARBA00022833"/>
    </source>
</evidence>
<comment type="cofactor">
    <cofactor evidence="5">
        <name>1D-myo-inositol hexakisphosphate</name>
        <dbReference type="ChEBI" id="CHEBI:58130"/>
    </cofactor>
</comment>
<comment type="similarity">
    <text evidence="7">Belongs to the ADAT1 family.</text>
</comment>
<evidence type="ECO:0000256" key="10">
    <source>
        <dbReference type="ARBA" id="ARBA00041760"/>
    </source>
</evidence>
<dbReference type="PANTHER" id="PTHR46516">
    <property type="entry name" value="TRNA-SPECIFIC ADENOSINE DEAMINASE 1"/>
    <property type="match status" value="1"/>
</dbReference>
<evidence type="ECO:0000256" key="9">
    <source>
        <dbReference type="ARBA" id="ARBA00040502"/>
    </source>
</evidence>
<keyword evidence="2" id="KW-0479">Metal-binding</keyword>
<evidence type="ECO:0000256" key="12">
    <source>
        <dbReference type="SAM" id="MobiDB-lite"/>
    </source>
</evidence>
<evidence type="ECO:0000256" key="7">
    <source>
        <dbReference type="ARBA" id="ARBA00038326"/>
    </source>
</evidence>
<keyword evidence="15" id="KW-1185">Reference proteome</keyword>
<gene>
    <name evidence="14" type="ORF">EVOR1521_LOCUS24862</name>
</gene>
<dbReference type="GO" id="GO:0003723">
    <property type="term" value="F:RNA binding"/>
    <property type="evidence" value="ECO:0007669"/>
    <property type="project" value="InterPro"/>
</dbReference>
<sequence length="531" mass="58219">MQVSRTAALHDRVAQAVIDRYDGLPGRAKPQGKAWTVLAGIVAERKGELEVIALATGTRCVGLAAMVAGGGQVMHDCHAEVLCRRAFHRFLLAEMAWQVGSQQEGHQALEVCALCIKIGTLTPAKMWFSCWCPFNNRGPRGVPSRKARKPILERLQGEELQFGLAADLHFYVSTLPCGECTLVPLQSSKEGTLARKLTEETEPVQLQDRNRTGAKPSRGMPTDPKADGIDFHRDGVLRYKSGRSDTRPDSQTVCYSCSDKLCRWNRLGWEGALLSRLLKEPLRMQSVVLGGCVYDAGFAHHALFGRGPPSASAAPTFCHTSVQFHASREAVEALPGFAKVSTAGLSLVWSAEPTGRTEALPNRSISNNVPGFYDILIGHTGQRQGLRNDRQAKRVAVSHEVDSWVSPLCKKLMAQDVLSCLRHMLGDEALADWILKTDDSERKRRRLSPALGAMPPAVGERAHAHFPSYAWLKEALSSGSFRAARAAFHASEPFCHWGRKQTMVFKDDAHGVDGFAVPIPPSREVKLPLAR</sequence>
<comment type="function">
    <text evidence="6">Specifically deaminates adenosine-37 to inosine in tRNA-Ala.</text>
</comment>
<evidence type="ECO:0000256" key="6">
    <source>
        <dbReference type="ARBA" id="ARBA00037784"/>
    </source>
</evidence>
<dbReference type="EC" id="3.5.4.34" evidence="8"/>
<evidence type="ECO:0000313" key="15">
    <source>
        <dbReference type="Proteomes" id="UP001178507"/>
    </source>
</evidence>
<evidence type="ECO:0000256" key="5">
    <source>
        <dbReference type="ARBA" id="ARBA00037026"/>
    </source>
</evidence>
<dbReference type="PROSITE" id="PS50141">
    <property type="entry name" value="A_DEAMIN_EDITASE"/>
    <property type="match status" value="1"/>
</dbReference>
<name>A0AA36NFX7_9DINO</name>
<evidence type="ECO:0000256" key="1">
    <source>
        <dbReference type="ARBA" id="ARBA00022694"/>
    </source>
</evidence>
<dbReference type="Proteomes" id="UP001178507">
    <property type="component" value="Unassembled WGS sequence"/>
</dbReference>
<keyword evidence="3" id="KW-0378">Hydrolase</keyword>
<dbReference type="GO" id="GO:0046872">
    <property type="term" value="F:metal ion binding"/>
    <property type="evidence" value="ECO:0007669"/>
    <property type="project" value="UniProtKB-KW"/>
</dbReference>
<evidence type="ECO:0000256" key="8">
    <source>
        <dbReference type="ARBA" id="ARBA00038940"/>
    </source>
</evidence>
<reference evidence="14" key="1">
    <citation type="submission" date="2023-08" db="EMBL/GenBank/DDBJ databases">
        <authorList>
            <person name="Chen Y."/>
            <person name="Shah S."/>
            <person name="Dougan E. K."/>
            <person name="Thang M."/>
            <person name="Chan C."/>
        </authorList>
    </citation>
    <scope>NUCLEOTIDE SEQUENCE</scope>
</reference>
<dbReference type="AlphaFoldDB" id="A0AA36NFX7"/>
<keyword evidence="4" id="KW-0862">Zinc</keyword>
<organism evidence="14 15">
    <name type="scientific">Effrenium voratum</name>
    <dbReference type="NCBI Taxonomy" id="2562239"/>
    <lineage>
        <taxon>Eukaryota</taxon>
        <taxon>Sar</taxon>
        <taxon>Alveolata</taxon>
        <taxon>Dinophyceae</taxon>
        <taxon>Suessiales</taxon>
        <taxon>Symbiodiniaceae</taxon>
        <taxon>Effrenium</taxon>
    </lineage>
</organism>
<comment type="caution">
    <text evidence="14">The sequence shown here is derived from an EMBL/GenBank/DDBJ whole genome shotgun (WGS) entry which is preliminary data.</text>
</comment>